<name>A0A3G4ZM46_9VIRU</name>
<dbReference type="GO" id="GO:0004843">
    <property type="term" value="F:cysteine-type deubiquitinase activity"/>
    <property type="evidence" value="ECO:0007669"/>
    <property type="project" value="InterPro"/>
</dbReference>
<dbReference type="CDD" id="cd02674">
    <property type="entry name" value="Peptidase_C19R"/>
    <property type="match status" value="1"/>
</dbReference>
<dbReference type="InterPro" id="IPR038765">
    <property type="entry name" value="Papain-like_cys_pep_sf"/>
</dbReference>
<evidence type="ECO:0000313" key="2">
    <source>
        <dbReference type="EMBL" id="AYV75917.1"/>
    </source>
</evidence>
<proteinExistence type="predicted"/>
<dbReference type="PANTHER" id="PTHR21646">
    <property type="entry name" value="UBIQUITIN CARBOXYL-TERMINAL HYDROLASE"/>
    <property type="match status" value="1"/>
</dbReference>
<evidence type="ECO:0000259" key="1">
    <source>
        <dbReference type="PROSITE" id="PS50235"/>
    </source>
</evidence>
<dbReference type="Gene3D" id="3.90.70.10">
    <property type="entry name" value="Cysteine proteinases"/>
    <property type="match status" value="1"/>
</dbReference>
<keyword evidence="2" id="KW-0378">Hydrolase</keyword>
<protein>
    <submittedName>
        <fullName evidence="2">Ubiquitin carboxyl-terminal hydrolase</fullName>
    </submittedName>
</protein>
<accession>A0A3G4ZM46</accession>
<dbReference type="GO" id="GO:0016579">
    <property type="term" value="P:protein deubiquitination"/>
    <property type="evidence" value="ECO:0007669"/>
    <property type="project" value="InterPro"/>
</dbReference>
<dbReference type="PROSITE" id="PS50235">
    <property type="entry name" value="USP_3"/>
    <property type="match status" value="1"/>
</dbReference>
<dbReference type="PROSITE" id="PS00972">
    <property type="entry name" value="USP_1"/>
    <property type="match status" value="1"/>
</dbReference>
<sequence>MTTSATHTELSENDKIRKSITVRGLSGLRNIGNTCYMDSALQCLSATNLLTAYFLDKKFVQRLQDNTMQNLATIERKKGKYKEDEDVELEKRDVIKTVKKSVVYGYYRLMKLMWSDNIVVEPYEFKTIIGNHNGLFKGSLQNDSQEFMNCVLDRIHEELKKTVQVNYVDIPKSVVSFRRSVEKFQNRLKNTTLPDDEKAILLITYRKYLDEHMEEYVVNSSLEYWEKHIMNSHSIISDIFTGMTYSATTCKDCKFTSLAFQPYISLSLAIPDSRSSVKLEECLKNYASTVTLTNTPTQENKYKCDNCKGYRDASQNTFLWNSPEILIIHMKRFTNKMIGNHCYTEKNSTMIEYPLKDLDLGNAYSPYNKKNYKYELYGVVKQMGSLNGGHYIACCKNPMNDKWYEFDDSHVTGIPTAKVENEVISHSAYMLFYKKQYVTTEIDDSSN</sequence>
<dbReference type="EMBL" id="MK071981">
    <property type="protein sequence ID" value="AYV75917.1"/>
    <property type="molecule type" value="Genomic_DNA"/>
</dbReference>
<dbReference type="SUPFAM" id="SSF54001">
    <property type="entry name" value="Cysteine proteinases"/>
    <property type="match status" value="1"/>
</dbReference>
<organism evidence="2">
    <name type="scientific">Terrestrivirus sp</name>
    <dbReference type="NCBI Taxonomy" id="2487775"/>
    <lineage>
        <taxon>Viruses</taxon>
        <taxon>Varidnaviria</taxon>
        <taxon>Bamfordvirae</taxon>
        <taxon>Nucleocytoviricota</taxon>
        <taxon>Megaviricetes</taxon>
        <taxon>Imitervirales</taxon>
        <taxon>Mimiviridae</taxon>
        <taxon>Klosneuvirinae</taxon>
    </lineage>
</organism>
<dbReference type="InterPro" id="IPR028889">
    <property type="entry name" value="USP"/>
</dbReference>
<dbReference type="InterPro" id="IPR018200">
    <property type="entry name" value="USP_CS"/>
</dbReference>
<dbReference type="InterPro" id="IPR050185">
    <property type="entry name" value="Ub_carboxyl-term_hydrolase"/>
</dbReference>
<feature type="domain" description="USP" evidence="1">
    <location>
        <begin position="26"/>
        <end position="436"/>
    </location>
</feature>
<dbReference type="InterPro" id="IPR001394">
    <property type="entry name" value="Peptidase_C19_UCH"/>
</dbReference>
<gene>
    <name evidence="2" type="ORF">Terrestrivirus3_186</name>
</gene>
<dbReference type="Pfam" id="PF00443">
    <property type="entry name" value="UCH"/>
    <property type="match status" value="1"/>
</dbReference>
<reference evidence="2" key="1">
    <citation type="submission" date="2018-10" db="EMBL/GenBank/DDBJ databases">
        <title>Hidden diversity of soil giant viruses.</title>
        <authorList>
            <person name="Schulz F."/>
            <person name="Alteio L."/>
            <person name="Goudeau D."/>
            <person name="Ryan E.M."/>
            <person name="Malmstrom R.R."/>
            <person name="Blanchard J."/>
            <person name="Woyke T."/>
        </authorList>
    </citation>
    <scope>NUCLEOTIDE SEQUENCE</scope>
    <source>
        <strain evidence="2">TEV1</strain>
    </source>
</reference>